<proteinExistence type="inferred from homology"/>
<evidence type="ECO:0000256" key="4">
    <source>
        <dbReference type="SAM" id="MobiDB-lite"/>
    </source>
</evidence>
<evidence type="ECO:0000313" key="7">
    <source>
        <dbReference type="Proteomes" id="UP001597383"/>
    </source>
</evidence>
<sequence>MKNIMSVLIISLIATLTIGCTSTDQSPNSDADLTIYTTIYPIQFAVERIGGESVTVKTVYPPGVDAHTYEPTSKTMTEVARSDAFIYLGAGMEGFAENMASALASQDISIVELGTDEDLFHSELVEHDETEQENENHEGHSHSDHDPHIWLDPLRMLDMSELVLNILSDLNPNKASKYKENFTTLQNELIELDDLYRQTLQQKTNKKLLVSHAAFGYWEERYGLEQLSIHGLSSGNVPSQKELTEIIEEAEENNLEYIIFEQNSSNRVSEIIQDHLHMKELIIHNLAVLMENDMESNEDYLSLMEQNLEVLDKATN</sequence>
<dbReference type="InterPro" id="IPR006129">
    <property type="entry name" value="AdhesinB"/>
</dbReference>
<gene>
    <name evidence="6" type="ORF">ACFSJF_12660</name>
</gene>
<name>A0ABW4VZU3_9BACI</name>
<protein>
    <submittedName>
        <fullName evidence="6">Metal ABC transporter solute-binding protein, Zn/Mn family</fullName>
    </submittedName>
</protein>
<evidence type="ECO:0000256" key="3">
    <source>
        <dbReference type="RuleBase" id="RU003512"/>
    </source>
</evidence>
<dbReference type="Proteomes" id="UP001597383">
    <property type="component" value="Unassembled WGS sequence"/>
</dbReference>
<feature type="chain" id="PRO_5045104347" evidence="5">
    <location>
        <begin position="23"/>
        <end position="316"/>
    </location>
</feature>
<dbReference type="EMBL" id="JBHUHQ010000016">
    <property type="protein sequence ID" value="MFD2045124.1"/>
    <property type="molecule type" value="Genomic_DNA"/>
</dbReference>
<dbReference type="PANTHER" id="PTHR42953:SF8">
    <property type="entry name" value="ZINT DOMAIN-CONTAINING PROTEIN"/>
    <property type="match status" value="1"/>
</dbReference>
<keyword evidence="7" id="KW-1185">Reference proteome</keyword>
<dbReference type="PRINTS" id="PR00691">
    <property type="entry name" value="ADHESINB"/>
</dbReference>
<dbReference type="Pfam" id="PF01297">
    <property type="entry name" value="ZnuA"/>
    <property type="match status" value="1"/>
</dbReference>
<dbReference type="PROSITE" id="PS51257">
    <property type="entry name" value="PROKAR_LIPOPROTEIN"/>
    <property type="match status" value="1"/>
</dbReference>
<dbReference type="InterPro" id="IPR006128">
    <property type="entry name" value="Lipoprotein_PsaA-like"/>
</dbReference>
<dbReference type="RefSeq" id="WP_377557739.1">
    <property type="nucleotide sequence ID" value="NZ_JBHUHQ010000016.1"/>
</dbReference>
<feature type="compositionally biased region" description="Basic and acidic residues" evidence="4">
    <location>
        <begin position="134"/>
        <end position="146"/>
    </location>
</feature>
<dbReference type="InterPro" id="IPR006127">
    <property type="entry name" value="ZnuA-like"/>
</dbReference>
<feature type="signal peptide" evidence="5">
    <location>
        <begin position="1"/>
        <end position="22"/>
    </location>
</feature>
<comment type="caution">
    <text evidence="6">The sequence shown here is derived from an EMBL/GenBank/DDBJ whole genome shotgun (WGS) entry which is preliminary data.</text>
</comment>
<dbReference type="Gene3D" id="3.40.50.1980">
    <property type="entry name" value="Nitrogenase molybdenum iron protein domain"/>
    <property type="match status" value="2"/>
</dbReference>
<comment type="similarity">
    <text evidence="3">Belongs to the bacterial solute-binding protein 9 family.</text>
</comment>
<keyword evidence="1 3" id="KW-0813">Transport</keyword>
<evidence type="ECO:0000313" key="6">
    <source>
        <dbReference type="EMBL" id="MFD2045124.1"/>
    </source>
</evidence>
<dbReference type="InterPro" id="IPR050492">
    <property type="entry name" value="Bact_metal-bind_prot9"/>
</dbReference>
<evidence type="ECO:0000256" key="1">
    <source>
        <dbReference type="ARBA" id="ARBA00022448"/>
    </source>
</evidence>
<keyword evidence="2 5" id="KW-0732">Signal</keyword>
<reference evidence="7" key="1">
    <citation type="journal article" date="2019" name="Int. J. Syst. Evol. Microbiol.">
        <title>The Global Catalogue of Microorganisms (GCM) 10K type strain sequencing project: providing services to taxonomists for standard genome sequencing and annotation.</title>
        <authorList>
            <consortium name="The Broad Institute Genomics Platform"/>
            <consortium name="The Broad Institute Genome Sequencing Center for Infectious Disease"/>
            <person name="Wu L."/>
            <person name="Ma J."/>
        </authorList>
    </citation>
    <scope>NUCLEOTIDE SEQUENCE [LARGE SCALE GENOMIC DNA]</scope>
    <source>
        <strain evidence="7">R28</strain>
    </source>
</reference>
<evidence type="ECO:0000256" key="5">
    <source>
        <dbReference type="SAM" id="SignalP"/>
    </source>
</evidence>
<dbReference type="PANTHER" id="PTHR42953">
    <property type="entry name" value="HIGH-AFFINITY ZINC UPTAKE SYSTEM PROTEIN ZNUA-RELATED"/>
    <property type="match status" value="1"/>
</dbReference>
<feature type="region of interest" description="Disordered" evidence="4">
    <location>
        <begin position="127"/>
        <end position="146"/>
    </location>
</feature>
<dbReference type="PRINTS" id="PR00690">
    <property type="entry name" value="ADHESNFAMILY"/>
</dbReference>
<organism evidence="6 7">
    <name type="scientific">Ornithinibacillus salinisoli</name>
    <dbReference type="NCBI Taxonomy" id="1848459"/>
    <lineage>
        <taxon>Bacteria</taxon>
        <taxon>Bacillati</taxon>
        <taxon>Bacillota</taxon>
        <taxon>Bacilli</taxon>
        <taxon>Bacillales</taxon>
        <taxon>Bacillaceae</taxon>
        <taxon>Ornithinibacillus</taxon>
    </lineage>
</organism>
<evidence type="ECO:0000256" key="2">
    <source>
        <dbReference type="ARBA" id="ARBA00022729"/>
    </source>
</evidence>
<accession>A0ABW4VZU3</accession>
<dbReference type="SUPFAM" id="SSF53807">
    <property type="entry name" value="Helical backbone' metal receptor"/>
    <property type="match status" value="1"/>
</dbReference>